<dbReference type="KEGG" id="shx:MS3_00003014"/>
<keyword evidence="1" id="KW-1133">Transmembrane helix</keyword>
<evidence type="ECO:0000313" key="3">
    <source>
        <dbReference type="EMBL" id="KGB36819.1"/>
    </source>
</evidence>
<evidence type="ECO:0000313" key="2">
    <source>
        <dbReference type="EMBL" id="KAH9590257.1"/>
    </source>
</evidence>
<dbReference type="CTD" id="24592606"/>
<protein>
    <submittedName>
        <fullName evidence="3">Uncharacterized protein</fullName>
    </submittedName>
</protein>
<reference evidence="3" key="1">
    <citation type="journal article" date="2012" name="Nat. Genet.">
        <title>Whole-genome sequence of Schistosoma haematobium.</title>
        <authorList>
            <person name="Young N.D."/>
            <person name="Jex A.R."/>
            <person name="Li B."/>
            <person name="Liu S."/>
            <person name="Yang L."/>
            <person name="Xiong Z."/>
            <person name="Li Y."/>
            <person name="Cantacessi C."/>
            <person name="Hall R.S."/>
            <person name="Xu X."/>
            <person name="Chen F."/>
            <person name="Wu X."/>
            <person name="Zerlotini A."/>
            <person name="Oliveira G."/>
            <person name="Hofmann A."/>
            <person name="Zhang G."/>
            <person name="Fang X."/>
            <person name="Kang Y."/>
            <person name="Campbell B.E."/>
            <person name="Loukas A."/>
            <person name="Ranganathan S."/>
            <person name="Rollinson D."/>
            <person name="Rinaldi G."/>
            <person name="Brindley P.J."/>
            <person name="Yang H."/>
            <person name="Wang J."/>
            <person name="Wang J."/>
            <person name="Gasser R.B."/>
        </authorList>
    </citation>
    <scope>NUCLEOTIDE SEQUENCE [LARGE SCALE GENOMIC DNA]</scope>
</reference>
<proteinExistence type="predicted"/>
<sequence>MYEASLNFTDYASKVFRQCDLLKNESSYKQQVRCVVSTVVSFWCGYVLPIFSLITIMINLYIGFYTVVRANKVPRQMIYISGICLSSAIANIMFVWLWQFTVRGLPYISRGTIFFSLLNVSPMTCRFQRYMYAFSSTMMCNMHVCASLDRCLTIYIPTKMKRFPKLYGWYIHIAVLLLSALMMIPFVFRVDWRLVDERILCWVDLSDQYVQGYHTLFSNLGLIQTIFLIMTDLAFLLKVRKQLYKNPLSKLNVTDKKYIQRSVLLIISSISFIIIALCQAVFYSLARFNYTLADVNETGVDYDIGDFFWYLNSIRELLDIYIYFKCFKLLRNSLLCTSQRLSKGSLFKSDQPQISRSY</sequence>
<dbReference type="AlphaFoldDB" id="A0A094ZUM2"/>
<dbReference type="GeneID" id="24592606"/>
<accession>A0A094ZUM2</accession>
<keyword evidence="1" id="KW-0472">Membrane</keyword>
<dbReference type="SUPFAM" id="SSF81321">
    <property type="entry name" value="Family A G protein-coupled receptor-like"/>
    <property type="match status" value="1"/>
</dbReference>
<evidence type="ECO:0000313" key="4">
    <source>
        <dbReference type="Proteomes" id="UP000471633"/>
    </source>
</evidence>
<feature type="transmembrane region" description="Helical" evidence="1">
    <location>
        <begin position="258"/>
        <end position="282"/>
    </location>
</feature>
<reference evidence="2" key="3">
    <citation type="submission" date="2021-06" db="EMBL/GenBank/DDBJ databases">
        <title>Chromosome-level genome assembly for S. haematobium.</title>
        <authorList>
            <person name="Stroehlein A.J."/>
        </authorList>
    </citation>
    <scope>NUCLEOTIDE SEQUENCE</scope>
</reference>
<dbReference type="EMBL" id="KL250815">
    <property type="protein sequence ID" value="KGB36819.1"/>
    <property type="molecule type" value="Genomic_DNA"/>
</dbReference>
<gene>
    <name evidence="2" type="ORF">MS3_00003014</name>
    <name evidence="3" type="ORF">MS3_05134</name>
</gene>
<reference evidence="2" key="2">
    <citation type="journal article" date="2019" name="Gigascience">
        <title>High-quality Schistosoma haematobium genome achieved by single-molecule and long-range sequencing.</title>
        <authorList>
            <person name="Stroehlein A.J."/>
            <person name="Korhonen P.K."/>
            <person name="Chong T.M."/>
            <person name="Lim Y.L."/>
            <person name="Chan K.G."/>
            <person name="Webster B."/>
            <person name="Rollinson D."/>
            <person name="Brindley P.J."/>
            <person name="Gasser R.B."/>
            <person name="Young N.D."/>
        </authorList>
    </citation>
    <scope>NUCLEOTIDE SEQUENCE</scope>
</reference>
<evidence type="ECO:0000256" key="1">
    <source>
        <dbReference type="SAM" id="Phobius"/>
    </source>
</evidence>
<keyword evidence="4" id="KW-1185">Reference proteome</keyword>
<dbReference type="EMBL" id="AMPZ03000002">
    <property type="protein sequence ID" value="KAH9590257.1"/>
    <property type="molecule type" value="Genomic_DNA"/>
</dbReference>
<feature type="transmembrane region" description="Helical" evidence="1">
    <location>
        <begin position="167"/>
        <end position="188"/>
    </location>
</feature>
<keyword evidence="1" id="KW-0812">Transmembrane</keyword>
<dbReference type="Proteomes" id="UP000471633">
    <property type="component" value="Unassembled WGS sequence"/>
</dbReference>
<feature type="transmembrane region" description="Helical" evidence="1">
    <location>
        <begin position="216"/>
        <end position="237"/>
    </location>
</feature>
<dbReference type="RefSeq" id="XP_012796581.1">
    <property type="nucleotide sequence ID" value="XM_012941127.1"/>
</dbReference>
<feature type="transmembrane region" description="Helical" evidence="1">
    <location>
        <begin position="77"/>
        <end position="98"/>
    </location>
</feature>
<organism evidence="3">
    <name type="scientific">Schistosoma haematobium</name>
    <name type="common">Blood fluke</name>
    <dbReference type="NCBI Taxonomy" id="6185"/>
    <lineage>
        <taxon>Eukaryota</taxon>
        <taxon>Metazoa</taxon>
        <taxon>Spiralia</taxon>
        <taxon>Lophotrochozoa</taxon>
        <taxon>Platyhelminthes</taxon>
        <taxon>Trematoda</taxon>
        <taxon>Digenea</taxon>
        <taxon>Strigeidida</taxon>
        <taxon>Schistosomatoidea</taxon>
        <taxon>Schistosomatidae</taxon>
        <taxon>Schistosoma</taxon>
    </lineage>
</organism>
<dbReference type="Gene3D" id="1.20.1070.10">
    <property type="entry name" value="Rhodopsin 7-helix transmembrane proteins"/>
    <property type="match status" value="1"/>
</dbReference>
<reference evidence="2" key="4">
    <citation type="journal article" date="2022" name="PLoS Pathog.">
        <title>Chromosome-level genome of Schistosoma haematobium underpins genome-wide explorations of molecular variation.</title>
        <authorList>
            <person name="Stroehlein A.J."/>
            <person name="Korhonen P.K."/>
            <person name="Lee V.V."/>
            <person name="Ralph S.A."/>
            <person name="Mentink-Kane M."/>
            <person name="You H."/>
            <person name="McManus D.P."/>
            <person name="Tchuente L.T."/>
            <person name="Stothard J.R."/>
            <person name="Kaur P."/>
            <person name="Dudchenko O."/>
            <person name="Aiden E.L."/>
            <person name="Yang B."/>
            <person name="Yang H."/>
            <person name="Emery A.M."/>
            <person name="Webster B.L."/>
            <person name="Brindley P.J."/>
            <person name="Rollinson D."/>
            <person name="Chang B.C.H."/>
            <person name="Gasser R.B."/>
            <person name="Young N.D."/>
        </authorList>
    </citation>
    <scope>NUCLEOTIDE SEQUENCE</scope>
</reference>
<feature type="transmembrane region" description="Helical" evidence="1">
    <location>
        <begin position="46"/>
        <end position="65"/>
    </location>
</feature>
<name>A0A094ZUM2_SCHHA</name>